<dbReference type="AlphaFoldDB" id="A0A0D1YSU9"/>
<proteinExistence type="inferred from homology"/>
<dbReference type="RefSeq" id="XP_016213586.1">
    <property type="nucleotide sequence ID" value="XM_016358485.1"/>
</dbReference>
<organism evidence="6 7">
    <name type="scientific">Verruconis gallopava</name>
    <dbReference type="NCBI Taxonomy" id="253628"/>
    <lineage>
        <taxon>Eukaryota</taxon>
        <taxon>Fungi</taxon>
        <taxon>Dikarya</taxon>
        <taxon>Ascomycota</taxon>
        <taxon>Pezizomycotina</taxon>
        <taxon>Dothideomycetes</taxon>
        <taxon>Pleosporomycetidae</taxon>
        <taxon>Venturiales</taxon>
        <taxon>Sympoventuriaceae</taxon>
        <taxon>Verruconis</taxon>
    </lineage>
</organism>
<evidence type="ECO:0000256" key="4">
    <source>
        <dbReference type="RuleBase" id="RU361153"/>
    </source>
</evidence>
<reference evidence="6 7" key="1">
    <citation type="submission" date="2015-01" db="EMBL/GenBank/DDBJ databases">
        <title>The Genome Sequence of Ochroconis gallopava CBS43764.</title>
        <authorList>
            <consortium name="The Broad Institute Genomics Platform"/>
            <person name="Cuomo C."/>
            <person name="de Hoog S."/>
            <person name="Gorbushina A."/>
            <person name="Stielow B."/>
            <person name="Teixiera M."/>
            <person name="Abouelleil A."/>
            <person name="Chapman S.B."/>
            <person name="Priest M."/>
            <person name="Young S.K."/>
            <person name="Wortman J."/>
            <person name="Nusbaum C."/>
            <person name="Birren B."/>
        </authorList>
    </citation>
    <scope>NUCLEOTIDE SEQUENCE [LARGE SCALE GENOMIC DNA]</scope>
    <source>
        <strain evidence="6 7">CBS 43764</strain>
    </source>
</reference>
<dbReference type="InterPro" id="IPR017853">
    <property type="entry name" value="GH"/>
</dbReference>
<dbReference type="InterPro" id="IPR001547">
    <property type="entry name" value="Glyco_hydro_5"/>
</dbReference>
<dbReference type="Proteomes" id="UP000053259">
    <property type="component" value="Unassembled WGS sequence"/>
</dbReference>
<dbReference type="PANTHER" id="PTHR31263">
    <property type="entry name" value="CELLULASE FAMILY PROTEIN (AFU_ORTHOLOGUE AFUA_5G14560)"/>
    <property type="match status" value="1"/>
</dbReference>
<dbReference type="GeneID" id="27312999"/>
<protein>
    <recommendedName>
        <fullName evidence="5">Glycoside hydrolase family 5 domain-containing protein</fullName>
    </recommendedName>
</protein>
<evidence type="ECO:0000313" key="6">
    <source>
        <dbReference type="EMBL" id="KIW03717.1"/>
    </source>
</evidence>
<dbReference type="STRING" id="253628.A0A0D1YSU9"/>
<sequence length="422" mass="48396">MRLLPRLCSILLFTVLVFGTLAYLYVPFGFTNDPPDRLCVSPHYKIKPNSSLPLQRKPDFYPPLSTSGRNIVDKDGNEVQLRSINWYGASDIFFVPSGLDVAHRDNISALIRRMGFNSVRLPYSDELVLTKPTIEPHLLESNPDLIGKNALEVYHSVIESLTSHGLFVIPNNHITQGTWCCGANLCDAQWSNDWLGPICRIRQTETQWIENWKAVMHPLAENRLVIGADLRNEVRALWGTLRWATWAAAAERCSEQLLDINPDWLMIVEGLSSANDLSGVRKRPIELSIDNKVVYSSHVYAWSGWGQHNPYSKATYEEFAQAMQKNWAYLVEENIAPVWVGEFGTSDMPTKGDRNYWTHLIRYLRNLDVSFGYWAINPRKPLNYERESYGMVDDNWEMVTWDYRLVDLQKLGLNTSLLGELK</sequence>
<evidence type="ECO:0000256" key="1">
    <source>
        <dbReference type="ARBA" id="ARBA00005641"/>
    </source>
</evidence>
<evidence type="ECO:0000259" key="5">
    <source>
        <dbReference type="Pfam" id="PF00150"/>
    </source>
</evidence>
<feature type="domain" description="Glycoside hydrolase family 5" evidence="5">
    <location>
        <begin position="72"/>
        <end position="378"/>
    </location>
</feature>
<dbReference type="PANTHER" id="PTHR31263:SF0">
    <property type="entry name" value="CELLULASE FAMILY PROTEIN (AFU_ORTHOLOGUE AFUA_5G14560)"/>
    <property type="match status" value="1"/>
</dbReference>
<comment type="similarity">
    <text evidence="1 4">Belongs to the glycosyl hydrolase 5 (cellulase A) family.</text>
</comment>
<dbReference type="SUPFAM" id="SSF51445">
    <property type="entry name" value="(Trans)glycosidases"/>
    <property type="match status" value="1"/>
</dbReference>
<accession>A0A0D1YSU9</accession>
<evidence type="ECO:0000313" key="7">
    <source>
        <dbReference type="Proteomes" id="UP000053259"/>
    </source>
</evidence>
<dbReference type="HOGENOM" id="CLU_020735_3_0_1"/>
<dbReference type="InParanoid" id="A0A0D1YSU9"/>
<name>A0A0D1YSU9_9PEZI</name>
<evidence type="ECO:0000256" key="3">
    <source>
        <dbReference type="ARBA" id="ARBA00023295"/>
    </source>
</evidence>
<dbReference type="Gene3D" id="3.20.20.80">
    <property type="entry name" value="Glycosidases"/>
    <property type="match status" value="1"/>
</dbReference>
<dbReference type="Pfam" id="PF00150">
    <property type="entry name" value="Cellulase"/>
    <property type="match status" value="1"/>
</dbReference>
<dbReference type="GO" id="GO:0004553">
    <property type="term" value="F:hydrolase activity, hydrolyzing O-glycosyl compounds"/>
    <property type="evidence" value="ECO:0007669"/>
    <property type="project" value="InterPro"/>
</dbReference>
<dbReference type="OrthoDB" id="442731at2759"/>
<evidence type="ECO:0000256" key="2">
    <source>
        <dbReference type="ARBA" id="ARBA00022801"/>
    </source>
</evidence>
<keyword evidence="2 4" id="KW-0378">Hydrolase</keyword>
<keyword evidence="7" id="KW-1185">Reference proteome</keyword>
<dbReference type="GO" id="GO:0000272">
    <property type="term" value="P:polysaccharide catabolic process"/>
    <property type="evidence" value="ECO:0007669"/>
    <property type="project" value="InterPro"/>
</dbReference>
<keyword evidence="3 4" id="KW-0326">Glycosidase</keyword>
<dbReference type="EMBL" id="KN847543">
    <property type="protein sequence ID" value="KIW03717.1"/>
    <property type="molecule type" value="Genomic_DNA"/>
</dbReference>
<gene>
    <name evidence="6" type="ORF">PV09_05026</name>
</gene>
<dbReference type="VEuPathDB" id="FungiDB:PV09_05026"/>